<name>A0A4Y9XW49_9AGAM</name>
<feature type="non-terminal residue" evidence="1">
    <location>
        <position position="1"/>
    </location>
</feature>
<comment type="caution">
    <text evidence="1">The sequence shown here is derived from an EMBL/GenBank/DDBJ whole genome shotgun (WGS) entry which is preliminary data.</text>
</comment>
<dbReference type="EMBL" id="SEOQ01001251">
    <property type="protein sequence ID" value="TFY52779.1"/>
    <property type="molecule type" value="Genomic_DNA"/>
</dbReference>
<sequence length="249" mass="28260">HETESTPPAVCLSLRIDLEAVHFECWRTHPEQLFALPPKDQPFLNPNPPHDVSLWFKDLDTTVRRQQLLRDVLDGLGLDVDSVTALRVLFEVNTDIDWRGLFGCFNAVEQLVVGGAAVQPLVDELCANPFESYPSSSLEVTFEKPAIPDPADSQWLFPNLHRLKVGHTNFLSYPDKNKEYLCTVFIKMLEDARGCAVMDIRELLVEDCGVDESTIEEFRRVVPKVSWDGRFMFSAIMPGDDDLENVWAL</sequence>
<gene>
    <name evidence="1" type="ORF">EVG20_g10404</name>
</gene>
<reference evidence="1 2" key="1">
    <citation type="submission" date="2019-02" db="EMBL/GenBank/DDBJ databases">
        <title>Genome sequencing of the rare red list fungi Dentipellis fragilis.</title>
        <authorList>
            <person name="Buettner E."/>
            <person name="Kellner H."/>
        </authorList>
    </citation>
    <scope>NUCLEOTIDE SEQUENCE [LARGE SCALE GENOMIC DNA]</scope>
    <source>
        <strain evidence="1 2">DSM 105465</strain>
    </source>
</reference>
<dbReference type="Proteomes" id="UP000298327">
    <property type="component" value="Unassembled WGS sequence"/>
</dbReference>
<accession>A0A4Y9XW49</accession>
<evidence type="ECO:0000313" key="2">
    <source>
        <dbReference type="Proteomes" id="UP000298327"/>
    </source>
</evidence>
<organism evidence="1 2">
    <name type="scientific">Dentipellis fragilis</name>
    <dbReference type="NCBI Taxonomy" id="205917"/>
    <lineage>
        <taxon>Eukaryota</taxon>
        <taxon>Fungi</taxon>
        <taxon>Dikarya</taxon>
        <taxon>Basidiomycota</taxon>
        <taxon>Agaricomycotina</taxon>
        <taxon>Agaricomycetes</taxon>
        <taxon>Russulales</taxon>
        <taxon>Hericiaceae</taxon>
        <taxon>Dentipellis</taxon>
    </lineage>
</organism>
<dbReference type="AlphaFoldDB" id="A0A4Y9XW49"/>
<keyword evidence="2" id="KW-1185">Reference proteome</keyword>
<proteinExistence type="predicted"/>
<protein>
    <submittedName>
        <fullName evidence="1">Uncharacterized protein</fullName>
    </submittedName>
</protein>
<dbReference type="OrthoDB" id="3181669at2759"/>
<evidence type="ECO:0000313" key="1">
    <source>
        <dbReference type="EMBL" id="TFY52779.1"/>
    </source>
</evidence>